<feature type="domain" description="PAS" evidence="9">
    <location>
        <begin position="599"/>
        <end position="644"/>
    </location>
</feature>
<dbReference type="PROSITE" id="PS50113">
    <property type="entry name" value="PAC"/>
    <property type="match status" value="1"/>
</dbReference>
<dbReference type="InterPro" id="IPR052155">
    <property type="entry name" value="Biofilm_reg_signaling"/>
</dbReference>
<evidence type="ECO:0000256" key="5">
    <source>
        <dbReference type="ARBA" id="ARBA00022989"/>
    </source>
</evidence>
<keyword evidence="5 8" id="KW-1133">Transmembrane helix</keyword>
<feature type="transmembrane region" description="Helical" evidence="8">
    <location>
        <begin position="273"/>
        <end position="294"/>
    </location>
</feature>
<keyword evidence="4 8" id="KW-0812">Transmembrane</keyword>
<evidence type="ECO:0000256" key="7">
    <source>
        <dbReference type="ARBA" id="ARBA00023177"/>
    </source>
</evidence>
<evidence type="ECO:0000256" key="4">
    <source>
        <dbReference type="ARBA" id="ARBA00022692"/>
    </source>
</evidence>
<dbReference type="Gene3D" id="3.20.20.450">
    <property type="entry name" value="EAL domain"/>
    <property type="match status" value="1"/>
</dbReference>
<dbReference type="CDD" id="cd01949">
    <property type="entry name" value="GGDEF"/>
    <property type="match status" value="1"/>
</dbReference>
<dbReference type="InterPro" id="IPR000700">
    <property type="entry name" value="PAS-assoc_C"/>
</dbReference>
<dbReference type="Proteomes" id="UP001557485">
    <property type="component" value="Unassembled WGS sequence"/>
</dbReference>
<dbReference type="NCBIfam" id="TIGR00229">
    <property type="entry name" value="sensory_box"/>
    <property type="match status" value="1"/>
</dbReference>
<accession>A0ABV3U2W1</accession>
<dbReference type="SMART" id="SM00267">
    <property type="entry name" value="GGDEF"/>
    <property type="match status" value="1"/>
</dbReference>
<feature type="transmembrane region" description="Helical" evidence="8">
    <location>
        <begin position="170"/>
        <end position="191"/>
    </location>
</feature>
<reference evidence="14 15" key="1">
    <citation type="journal article" date="2011" name="Int. J. Syst. Evol. Microbiol.">
        <title>Zhongshania antarctica gen. nov., sp. nov. and Zhongshania guokunii sp. nov., gammaproteobacteria respectively isolated from coastal attached (fast) ice and surface seawater of the Antarctic.</title>
        <authorList>
            <person name="Li H.J."/>
            <person name="Zhang X.Y."/>
            <person name="Chen C.X."/>
            <person name="Zhang Y.J."/>
            <person name="Gao Z.M."/>
            <person name="Yu Y."/>
            <person name="Chen X.L."/>
            <person name="Chen B."/>
            <person name="Zhang Y.Z."/>
        </authorList>
    </citation>
    <scope>NUCLEOTIDE SEQUENCE [LARGE SCALE GENOMIC DNA]</scope>
    <source>
        <strain evidence="14 15">ZS6-22T</strain>
    </source>
</reference>
<evidence type="ECO:0000259" key="13">
    <source>
        <dbReference type="PROSITE" id="PS50887"/>
    </source>
</evidence>
<dbReference type="PROSITE" id="PS50112">
    <property type="entry name" value="PAS"/>
    <property type="match status" value="2"/>
</dbReference>
<feature type="domain" description="PAS" evidence="9">
    <location>
        <begin position="459"/>
        <end position="507"/>
    </location>
</feature>
<dbReference type="SMART" id="SM00091">
    <property type="entry name" value="PAS"/>
    <property type="match status" value="2"/>
</dbReference>
<feature type="domain" description="PAC" evidence="10">
    <location>
        <begin position="675"/>
        <end position="728"/>
    </location>
</feature>
<evidence type="ECO:0000259" key="11">
    <source>
        <dbReference type="PROSITE" id="PS50883"/>
    </source>
</evidence>
<evidence type="ECO:0000256" key="6">
    <source>
        <dbReference type="ARBA" id="ARBA00023136"/>
    </source>
</evidence>
<dbReference type="InterPro" id="IPR003660">
    <property type="entry name" value="HAMP_dom"/>
</dbReference>
<feature type="domain" description="HAMP" evidence="12">
    <location>
        <begin position="427"/>
        <end position="461"/>
    </location>
</feature>
<evidence type="ECO:0000256" key="8">
    <source>
        <dbReference type="SAM" id="Phobius"/>
    </source>
</evidence>
<name>A0ABV3U2W1_9GAMM</name>
<dbReference type="InterPro" id="IPR029020">
    <property type="entry name" value="Ammonium/urea_transptr"/>
</dbReference>
<dbReference type="InterPro" id="IPR000160">
    <property type="entry name" value="GGDEF_dom"/>
</dbReference>
<feature type="transmembrane region" description="Helical" evidence="8">
    <location>
        <begin position="300"/>
        <end position="317"/>
    </location>
</feature>
<dbReference type="PROSITE" id="PS01219">
    <property type="entry name" value="AMMONIUM_TRANSP"/>
    <property type="match status" value="1"/>
</dbReference>
<dbReference type="Pfam" id="PF00990">
    <property type="entry name" value="GGDEF"/>
    <property type="match status" value="1"/>
</dbReference>
<dbReference type="InterPro" id="IPR024041">
    <property type="entry name" value="NH4_transpt_AmtB-like_dom"/>
</dbReference>
<feature type="transmembrane region" description="Helical" evidence="8">
    <location>
        <begin position="130"/>
        <end position="150"/>
    </location>
</feature>
<keyword evidence="15" id="KW-1185">Reference proteome</keyword>
<feature type="transmembrane region" description="Helical" evidence="8">
    <location>
        <begin position="104"/>
        <end position="123"/>
    </location>
</feature>
<dbReference type="PANTHER" id="PTHR44757">
    <property type="entry name" value="DIGUANYLATE CYCLASE DGCP"/>
    <property type="match status" value="1"/>
</dbReference>
<dbReference type="Pfam" id="PF00563">
    <property type="entry name" value="EAL"/>
    <property type="match status" value="1"/>
</dbReference>
<evidence type="ECO:0000256" key="1">
    <source>
        <dbReference type="ARBA" id="ARBA00004141"/>
    </source>
</evidence>
<keyword evidence="6 8" id="KW-0472">Membrane</keyword>
<evidence type="ECO:0000313" key="15">
    <source>
        <dbReference type="Proteomes" id="UP001557485"/>
    </source>
</evidence>
<dbReference type="PROSITE" id="PS50885">
    <property type="entry name" value="HAMP"/>
    <property type="match status" value="1"/>
</dbReference>
<dbReference type="Gene3D" id="3.30.450.20">
    <property type="entry name" value="PAS domain"/>
    <property type="match status" value="2"/>
</dbReference>
<dbReference type="SUPFAM" id="SSF55785">
    <property type="entry name" value="PYP-like sensor domain (PAS domain)"/>
    <property type="match status" value="2"/>
</dbReference>
<dbReference type="Pfam" id="PF00989">
    <property type="entry name" value="PAS"/>
    <property type="match status" value="1"/>
</dbReference>
<comment type="caution">
    <text evidence="14">The sequence shown here is derived from an EMBL/GenBank/DDBJ whole genome shotgun (WGS) entry which is preliminary data.</text>
</comment>
<evidence type="ECO:0000259" key="9">
    <source>
        <dbReference type="PROSITE" id="PS50112"/>
    </source>
</evidence>
<dbReference type="NCBIfam" id="TIGR00836">
    <property type="entry name" value="amt"/>
    <property type="match status" value="1"/>
</dbReference>
<evidence type="ECO:0000256" key="3">
    <source>
        <dbReference type="ARBA" id="ARBA00022448"/>
    </source>
</evidence>
<dbReference type="SMART" id="SM00052">
    <property type="entry name" value="EAL"/>
    <property type="match status" value="1"/>
</dbReference>
<dbReference type="SUPFAM" id="SSF141868">
    <property type="entry name" value="EAL domain-like"/>
    <property type="match status" value="1"/>
</dbReference>
<dbReference type="PROSITE" id="PS50887">
    <property type="entry name" value="GGDEF"/>
    <property type="match status" value="1"/>
</dbReference>
<dbReference type="InterPro" id="IPR001905">
    <property type="entry name" value="Ammonium_transpt"/>
</dbReference>
<dbReference type="CDD" id="cd01948">
    <property type="entry name" value="EAL"/>
    <property type="match status" value="1"/>
</dbReference>
<keyword evidence="3" id="KW-0813">Transport</keyword>
<evidence type="ECO:0000313" key="14">
    <source>
        <dbReference type="EMBL" id="MEX1668250.1"/>
    </source>
</evidence>
<dbReference type="NCBIfam" id="TIGR00254">
    <property type="entry name" value="GGDEF"/>
    <property type="match status" value="1"/>
</dbReference>
<organism evidence="14 15">
    <name type="scientific">Zhongshania guokunii</name>
    <dbReference type="NCBI Taxonomy" id="641783"/>
    <lineage>
        <taxon>Bacteria</taxon>
        <taxon>Pseudomonadati</taxon>
        <taxon>Pseudomonadota</taxon>
        <taxon>Gammaproteobacteria</taxon>
        <taxon>Cellvibrionales</taxon>
        <taxon>Spongiibacteraceae</taxon>
        <taxon>Zhongshania</taxon>
    </lineage>
</organism>
<dbReference type="CDD" id="cd00130">
    <property type="entry name" value="PAS"/>
    <property type="match status" value="1"/>
</dbReference>
<dbReference type="SUPFAM" id="SSF55073">
    <property type="entry name" value="Nucleotide cyclase"/>
    <property type="match status" value="1"/>
</dbReference>
<dbReference type="InterPro" id="IPR000014">
    <property type="entry name" value="PAS"/>
</dbReference>
<keyword evidence="7" id="KW-0924">Ammonia transport</keyword>
<evidence type="ECO:0000256" key="2">
    <source>
        <dbReference type="ARBA" id="ARBA00005887"/>
    </source>
</evidence>
<dbReference type="EMBL" id="JBFRYA010000003">
    <property type="protein sequence ID" value="MEX1668250.1"/>
    <property type="molecule type" value="Genomic_DNA"/>
</dbReference>
<sequence length="1158" mass="126577">MLNIWNEGVSLSGKDHIDILWLLVAAGMVLLMQAAFLCVESGLTRTKNAINVAMKNVVDFVVAVILFWVLGFGIMFGESVNGWFGFSNFLSGSSGFDPWEAVFFLFQAMFCATAATIVSGAVAERTRFDTYIFLTVLASAVIYPLFGHWAWGGVLVGAPGWLAASGFVDFAGSTVVHSVGGWIALAAVLLIGPRRGRFVDGKPQQMPASNLPLCMLGLVLFIFGWIGFNGGSTLGMSMAIPGIVMNTILAACVGSITAAMLRTRLSPDTDGPTALINGALAGLVAITASCHAVHAGQAAMIGMGGAVVMLLGERLLLKNQIDDPIGAIPVHLFAGIWGTVAVALFGDLEILGTGLSRMAQLQVQLEGIVSCGLLAFVLTYCALKIRARRRPLRVSAEAEDIGLNVAEHGARTPMLDLLDAMELQRTSGDLSARVPVEPFTEVGQIAGRYNRVMEALESANEKTRQVLRDIRDGIITFTREGVLTSLNPGAEKLLGQEGRYAIGKSLVGVLENAGFTTESEFVETLCQRRLNPARSNAKGFDLEPVMREATRLSEGRSELVLEFTSFNTRIDGNDAPDTFTALIRDISERRGFEDQLFGEKEMAQVTLESLGEGVITTDPDGEVTYLNAVAQKIIGLAKTDALPKRLADCFECIDEQSGEPIEVGRLSRTHLRVERHNALTLRRKKDGTEVTVKCTSSPIRNRHFEPVGTVIVFQDVSQERELEQKLSYQAAHDVVTGLINRREFEHRLREALHLAKIDDSCHVLCYIDLDQFKIVNDTCGHHAGDELLRQLGNVFTESVRGSDTVGRLGGDEFGVIFGNCSLEQGAVLAENIRAEIERYRFKWGEGIFSVGGSLGVVAITKEVESAEEVMGMADTACFMAKDGGRNRVHIHQHDDAEILARRGEMHWAARIQQAIDEDRLRLYYQSIVPADKATQAAVAHYEIFVRMLDENNEIVSPGSFIPAAERYDLMVAIDRWVVRNTLAFIGSKPCEPACYAINLSGSSITNADFLAEIKACITRYKVKPEWVCFEITETAAIADLAKARVFITELKEMGCQFALDDFGSGLSSFGYLKSLPVDYLKIDGIFVRDILNDPIDKALVETINNVGHLMNLTTIAEFVESKEIMDTLADIGVDLVQGYHIDKPKPITELRARSTWPR</sequence>
<feature type="transmembrane region" description="Helical" evidence="8">
    <location>
        <begin position="20"/>
        <end position="39"/>
    </location>
</feature>
<dbReference type="PROSITE" id="PS50883">
    <property type="entry name" value="EAL"/>
    <property type="match status" value="1"/>
</dbReference>
<dbReference type="InterPro" id="IPR043128">
    <property type="entry name" value="Rev_trsase/Diguanyl_cyclase"/>
</dbReference>
<dbReference type="InterPro" id="IPR035965">
    <property type="entry name" value="PAS-like_dom_sf"/>
</dbReference>
<evidence type="ECO:0000259" key="10">
    <source>
        <dbReference type="PROSITE" id="PS50113"/>
    </source>
</evidence>
<dbReference type="InterPro" id="IPR001633">
    <property type="entry name" value="EAL_dom"/>
</dbReference>
<dbReference type="Gene3D" id="1.10.3430.10">
    <property type="entry name" value="Ammonium transporter AmtB like domains"/>
    <property type="match status" value="1"/>
</dbReference>
<comment type="similarity">
    <text evidence="2">Belongs to the ammonia transporter channel (TC 1.A.11.2) family.</text>
</comment>
<dbReference type="InterPro" id="IPR013767">
    <property type="entry name" value="PAS_fold"/>
</dbReference>
<comment type="subcellular location">
    <subcellularLocation>
        <location evidence="1">Membrane</location>
        <topology evidence="1">Multi-pass membrane protein</topology>
    </subcellularLocation>
</comment>
<dbReference type="InterPro" id="IPR018047">
    <property type="entry name" value="Ammonium_transpt_CS"/>
</dbReference>
<protein>
    <submittedName>
        <fullName evidence="14">Ammonium transporter</fullName>
    </submittedName>
</protein>
<dbReference type="Gene3D" id="3.30.70.270">
    <property type="match status" value="1"/>
</dbReference>
<dbReference type="PANTHER" id="PTHR44757:SF4">
    <property type="entry name" value="DIGUANYLATE CYCLASE DGCE-RELATED"/>
    <property type="match status" value="1"/>
</dbReference>
<feature type="domain" description="GGDEF" evidence="13">
    <location>
        <begin position="760"/>
        <end position="893"/>
    </location>
</feature>
<feature type="transmembrane region" description="Helical" evidence="8">
    <location>
        <begin position="240"/>
        <end position="261"/>
    </location>
</feature>
<dbReference type="Pfam" id="PF00909">
    <property type="entry name" value="Ammonium_transp"/>
    <property type="match status" value="1"/>
</dbReference>
<feature type="transmembrane region" description="Helical" evidence="8">
    <location>
        <begin position="324"/>
        <end position="345"/>
    </location>
</feature>
<dbReference type="CDD" id="cd06225">
    <property type="entry name" value="HAMP"/>
    <property type="match status" value="1"/>
</dbReference>
<dbReference type="RefSeq" id="WP_368380540.1">
    <property type="nucleotide sequence ID" value="NZ_JBFRYA010000003.1"/>
</dbReference>
<dbReference type="SUPFAM" id="SSF111352">
    <property type="entry name" value="Ammonium transporter"/>
    <property type="match status" value="1"/>
</dbReference>
<dbReference type="InterPro" id="IPR035919">
    <property type="entry name" value="EAL_sf"/>
</dbReference>
<dbReference type="InterPro" id="IPR029787">
    <property type="entry name" value="Nucleotide_cyclase"/>
</dbReference>
<feature type="domain" description="EAL" evidence="11">
    <location>
        <begin position="904"/>
        <end position="1158"/>
    </location>
</feature>
<feature type="transmembrane region" description="Helical" evidence="8">
    <location>
        <begin position="60"/>
        <end position="84"/>
    </location>
</feature>
<evidence type="ECO:0000259" key="12">
    <source>
        <dbReference type="PROSITE" id="PS50885"/>
    </source>
</evidence>
<feature type="transmembrane region" description="Helical" evidence="8">
    <location>
        <begin position="211"/>
        <end position="228"/>
    </location>
</feature>
<proteinExistence type="inferred from homology"/>
<gene>
    <name evidence="14" type="primary">amt</name>
    <name evidence="14" type="ORF">AB4876_04955</name>
</gene>